<accession>A0A369N8W5</accession>
<name>A0A369N8W5_EGGLN</name>
<dbReference type="EMBL" id="PPTY01000003">
    <property type="protein sequence ID" value="RDB87847.1"/>
    <property type="molecule type" value="Genomic_DNA"/>
</dbReference>
<dbReference type="InterPro" id="IPR006311">
    <property type="entry name" value="TAT_signal"/>
</dbReference>
<gene>
    <name evidence="7" type="ORF">C1853_08790</name>
    <name evidence="6" type="ORF">C1871_03420</name>
</gene>
<comment type="caution">
    <text evidence="6">The sequence shown here is derived from an EMBL/GenBank/DDBJ whole genome shotgun (WGS) entry which is preliminary data.</text>
</comment>
<keyword evidence="4" id="KW-0560">Oxidoreductase</keyword>
<dbReference type="PANTHER" id="PTHR43400">
    <property type="entry name" value="FUMARATE REDUCTASE"/>
    <property type="match status" value="1"/>
</dbReference>
<dbReference type="Gene3D" id="3.90.700.10">
    <property type="entry name" value="Succinate dehydrogenase/fumarate reductase flavoprotein, catalytic domain"/>
    <property type="match status" value="1"/>
</dbReference>
<evidence type="ECO:0000313" key="8">
    <source>
        <dbReference type="Proteomes" id="UP000253857"/>
    </source>
</evidence>
<evidence type="ECO:0000256" key="3">
    <source>
        <dbReference type="ARBA" id="ARBA00022827"/>
    </source>
</evidence>
<dbReference type="Proteomes" id="UP000253857">
    <property type="component" value="Unassembled WGS sequence"/>
</dbReference>
<dbReference type="InterPro" id="IPR003953">
    <property type="entry name" value="FAD-dep_OxRdtase_2_FAD-bd"/>
</dbReference>
<dbReference type="SUPFAM" id="SSF51905">
    <property type="entry name" value="FAD/NAD(P)-binding domain"/>
    <property type="match status" value="1"/>
</dbReference>
<dbReference type="GO" id="GO:0033765">
    <property type="term" value="F:steroid dehydrogenase activity, acting on the CH-CH group of donors"/>
    <property type="evidence" value="ECO:0007669"/>
    <property type="project" value="UniProtKB-ARBA"/>
</dbReference>
<dbReference type="PANTHER" id="PTHR43400:SF7">
    <property type="entry name" value="FAD-DEPENDENT OXIDOREDUCTASE 2 FAD BINDING DOMAIN-CONTAINING PROTEIN"/>
    <property type="match status" value="1"/>
</dbReference>
<keyword evidence="2" id="KW-0285">Flavoprotein</keyword>
<dbReference type="EMBL" id="PPUQ01000010">
    <property type="protein sequence ID" value="RDC37897.1"/>
    <property type="molecule type" value="Genomic_DNA"/>
</dbReference>
<comment type="cofactor">
    <cofactor evidence="1">
        <name>FAD</name>
        <dbReference type="ChEBI" id="CHEBI:57692"/>
    </cofactor>
</comment>
<evidence type="ECO:0000259" key="5">
    <source>
        <dbReference type="Pfam" id="PF00890"/>
    </source>
</evidence>
<protein>
    <submittedName>
        <fullName evidence="6">FAD-binding protein</fullName>
    </submittedName>
</protein>
<keyword evidence="3" id="KW-0274">FAD</keyword>
<dbReference type="AlphaFoldDB" id="A0A369N8W5"/>
<dbReference type="Gene3D" id="3.50.50.60">
    <property type="entry name" value="FAD/NAD(P)-binding domain"/>
    <property type="match status" value="1"/>
</dbReference>
<evidence type="ECO:0000256" key="1">
    <source>
        <dbReference type="ARBA" id="ARBA00001974"/>
    </source>
</evidence>
<dbReference type="OMA" id="LITEDCC"/>
<dbReference type="RefSeq" id="WP_009304874.1">
    <property type="nucleotide sequence ID" value="NZ_BQNE01000001.1"/>
</dbReference>
<dbReference type="SUPFAM" id="SSF56425">
    <property type="entry name" value="Succinate dehydrogenase/fumarate reductase flavoprotein, catalytic domain"/>
    <property type="match status" value="1"/>
</dbReference>
<dbReference type="InterPro" id="IPR036188">
    <property type="entry name" value="FAD/NAD-bd_sf"/>
</dbReference>
<proteinExistence type="predicted"/>
<dbReference type="Pfam" id="PF00890">
    <property type="entry name" value="FAD_binding_2"/>
    <property type="match status" value="1"/>
</dbReference>
<feature type="domain" description="FAD-dependent oxidoreductase 2 FAD-binding" evidence="5">
    <location>
        <begin position="72"/>
        <end position="507"/>
    </location>
</feature>
<evidence type="ECO:0000256" key="4">
    <source>
        <dbReference type="ARBA" id="ARBA00023002"/>
    </source>
</evidence>
<evidence type="ECO:0000256" key="2">
    <source>
        <dbReference type="ARBA" id="ARBA00022630"/>
    </source>
</evidence>
<evidence type="ECO:0000313" key="6">
    <source>
        <dbReference type="EMBL" id="RDB87847.1"/>
    </source>
</evidence>
<dbReference type="InterPro" id="IPR050315">
    <property type="entry name" value="FAD-oxidoreductase_2"/>
</dbReference>
<dbReference type="PROSITE" id="PS51318">
    <property type="entry name" value="TAT"/>
    <property type="match status" value="1"/>
</dbReference>
<evidence type="ECO:0000313" key="7">
    <source>
        <dbReference type="EMBL" id="RDC37897.1"/>
    </source>
</evidence>
<evidence type="ECO:0000313" key="9">
    <source>
        <dbReference type="Proteomes" id="UP000253915"/>
    </source>
</evidence>
<organism evidence="6 8">
    <name type="scientific">Eggerthella lenta</name>
    <name type="common">Eubacterium lentum</name>
    <dbReference type="NCBI Taxonomy" id="84112"/>
    <lineage>
        <taxon>Bacteria</taxon>
        <taxon>Bacillati</taxon>
        <taxon>Actinomycetota</taxon>
        <taxon>Coriobacteriia</taxon>
        <taxon>Eggerthellales</taxon>
        <taxon>Eggerthellaceae</taxon>
        <taxon>Eggerthella</taxon>
    </lineage>
</organism>
<dbReference type="Proteomes" id="UP000253915">
    <property type="component" value="Unassembled WGS sequence"/>
</dbReference>
<dbReference type="InterPro" id="IPR027477">
    <property type="entry name" value="Succ_DH/fumarate_Rdtase_cat_sf"/>
</dbReference>
<dbReference type="PROSITE" id="PS51257">
    <property type="entry name" value="PROKAR_LIPOPROTEIN"/>
    <property type="match status" value="1"/>
</dbReference>
<sequence length="540" mass="57609">MSTISRRDLFKFGGVAAVGAAGASMLSACAPQGSAAGTAASANAGAAAEDGLPSFFAKPEPITDILETKDYDVVVVGAGAAGVPAALSAFEAGAKVALLQKEATAISQGNTCDSIILDQTDPAGVEAVVSLITEDCCHRSDREQVRLWAYNSGEALQWLWDIAQKAGAQVVDSTAKWTGPIKQIDGYDITYFAFDFGPKPYNTGNGMRDIADYAEQQGVDIFYSTPAAQLVQNDGGAVTGVVAEGKDGYIQFNASKGVIIATGDYENDDEMMAYYEAEMANIYRKEQNKTGDGQKMMVWAGGRMEDVCGSKVLHDFDAGPGSMADMPFLCVKNDGTRFCNENRSEMATMGNFLKSEEDQGWYTQVFDSNYMTDCADWPGALIPPEAMVNYMPEVEGEKEGVYDTLINTYAADTIEELGEKLGLTDVAAFAKTVARYNELCALGVDEDMGKAAKWLKPIVTPPFYGIHRRIGLSTIIHGVNVNADMQVLDKDGAPIEGLYSIGNCAGNFFGSPDYPMTVPGLSLGRCHTQGYVVGRAVAGK</sequence>
<reference evidence="8 9" key="1">
    <citation type="journal article" date="2018" name="Elife">
        <title>Discovery and characterization of a prevalent human gut bacterial enzyme sufficient for the inactivation of a family of plant toxins.</title>
        <authorList>
            <person name="Koppel N."/>
            <person name="Bisanz J.E."/>
            <person name="Pandelia M.E."/>
            <person name="Turnbaugh P.J."/>
            <person name="Balskus E.P."/>
        </authorList>
    </citation>
    <scope>NUCLEOTIDE SEQUENCE [LARGE SCALE GENOMIC DNA]</scope>
    <source>
        <strain evidence="7 9">16A</strain>
        <strain evidence="6 8">FAA1-1-60AUCSF</strain>
    </source>
</reference>
<dbReference type="PRINTS" id="PR00411">
    <property type="entry name" value="PNDRDTASEI"/>
</dbReference>